<dbReference type="SUPFAM" id="SSF54292">
    <property type="entry name" value="2Fe-2S ferredoxin-like"/>
    <property type="match status" value="1"/>
</dbReference>
<dbReference type="PANTHER" id="PTHR42895:SF2">
    <property type="entry name" value="IRON-SULFUR CLUSTER PROTEIN"/>
    <property type="match status" value="1"/>
</dbReference>
<gene>
    <name evidence="2" type="ORF">CRIB_2157</name>
</gene>
<dbReference type="NCBIfam" id="NF040756">
    <property type="entry name" value="corr_regen_AcsV"/>
    <property type="match status" value="1"/>
</dbReference>
<dbReference type="Pfam" id="PF00111">
    <property type="entry name" value="Fer2"/>
    <property type="match status" value="1"/>
</dbReference>
<dbReference type="PROSITE" id="PS51085">
    <property type="entry name" value="2FE2S_FER_2"/>
    <property type="match status" value="1"/>
</dbReference>
<dbReference type="InterPro" id="IPR027980">
    <property type="entry name" value="RACo_C"/>
</dbReference>
<dbReference type="InterPro" id="IPR036010">
    <property type="entry name" value="2Fe-2S_ferredoxin-like_sf"/>
</dbReference>
<proteinExistence type="predicted"/>
<dbReference type="InterPro" id="IPR041414">
    <property type="entry name" value="Raco-like_middle"/>
</dbReference>
<dbReference type="GeneID" id="82206186"/>
<dbReference type="Gene3D" id="3.10.20.30">
    <property type="match status" value="1"/>
</dbReference>
<name>A0A1V1I3I1_9FIRM</name>
<protein>
    <submittedName>
        <fullName evidence="2">Ferredoxin</fullName>
    </submittedName>
</protein>
<evidence type="ECO:0000313" key="3">
    <source>
        <dbReference type="Proteomes" id="UP000245622"/>
    </source>
</evidence>
<dbReference type="Pfam" id="PF17650">
    <property type="entry name" value="RACo_linker"/>
    <property type="match status" value="1"/>
</dbReference>
<dbReference type="InterPro" id="IPR040506">
    <property type="entry name" value="RACo_linker"/>
</dbReference>
<dbReference type="PANTHER" id="PTHR42895">
    <property type="entry name" value="IRON-SULFUR CLUSTER-BINDING PROTEIN-RELATED"/>
    <property type="match status" value="1"/>
</dbReference>
<dbReference type="InterPro" id="IPR012675">
    <property type="entry name" value="Beta-grasp_dom_sf"/>
</dbReference>
<sequence>MVKVTFTSHNKEIYCNKGEKLLDVARDAEIFIDAPCNGNVSCGKCKVRLIKGKVDTEKTHHIKDEEWNQGYILACNTKVIEDIDIEVPSKLSASMHGMKIEGSDKKKDKEVFDRAKKIIEENNFEFKTNIVKTYIEIDEPTLDDNISDIDRIERYVRNHLGYDEIDFTIELLRKVPTVIREDNFKVTITYIKKKNKITILNIESGNTENKLYGVAIDIGTTSVVICLVDLYTKEIVDKASSGNAQIKYGADVIHRIVYSTKKNGLKELNEAVVEETINPLLDSIYTRNSVDKDNVVSLVVAGNTTMTSLFLGVYTDFLRQEPFIPPFLKSPRLIGKDVRLNINDSAYVFIAPSVASYVGGDITAGVLSAGIWSSEENVLFIDLGTNGEIVFGNRDYMMSCACSAGPAFEGGGISCGMRASNGAIEKVKIDKETLKPTLTTIGDVSPIGICGSGIIDLICQMLLTGIIDRRGKIHRDIDNERIIFNEYETGEYVLAFKEEYNLDQDITINEVDIDNFIKAKGAIYSGASVLIESLGMDFSVIDKVYIAGGIGNNLDIENSILIGLLPDIEREKFIYIGNSSLVGSYLALISKDAKKKLQEIGSEITYVELSVYPTYMDEFISACFLPHTNIEQFPTIKSKLGE</sequence>
<dbReference type="Gene3D" id="3.10.20.880">
    <property type="match status" value="1"/>
</dbReference>
<dbReference type="InterPro" id="IPR042259">
    <property type="entry name" value="Raco-like_middle_sf"/>
</dbReference>
<dbReference type="Proteomes" id="UP000245622">
    <property type="component" value="Chromosome 1"/>
</dbReference>
<evidence type="ECO:0000259" key="1">
    <source>
        <dbReference type="PROSITE" id="PS51085"/>
    </source>
</evidence>
<dbReference type="Gene3D" id="3.30.420.480">
    <property type="entry name" value="Domain of unknown function (DUF4445)"/>
    <property type="match status" value="1"/>
</dbReference>
<dbReference type="KEGG" id="ril:CRIB_2157"/>
<dbReference type="RefSeq" id="WP_180702257.1">
    <property type="nucleotide sequence ID" value="NZ_LN555523.1"/>
</dbReference>
<dbReference type="SUPFAM" id="SSF53067">
    <property type="entry name" value="Actin-like ATPase domain"/>
    <property type="match status" value="1"/>
</dbReference>
<dbReference type="CDD" id="cd00207">
    <property type="entry name" value="fer2"/>
    <property type="match status" value="1"/>
</dbReference>
<organism evidence="2 3">
    <name type="scientific">Romboutsia ilealis</name>
    <dbReference type="NCBI Taxonomy" id="1115758"/>
    <lineage>
        <taxon>Bacteria</taxon>
        <taxon>Bacillati</taxon>
        <taxon>Bacillota</taxon>
        <taxon>Clostridia</taxon>
        <taxon>Peptostreptococcales</taxon>
        <taxon>Peptostreptococcaceae</taxon>
        <taxon>Romboutsia</taxon>
    </lineage>
</organism>
<dbReference type="AlphaFoldDB" id="A0A1V1I3I1"/>
<accession>A0A1V1I3I1</accession>
<dbReference type="InterPro" id="IPR052911">
    <property type="entry name" value="Corrinoid_activation_enz"/>
</dbReference>
<dbReference type="Pfam" id="PF17651">
    <property type="entry name" value="Raco_middle"/>
    <property type="match status" value="1"/>
</dbReference>
<dbReference type="Pfam" id="PF14574">
    <property type="entry name" value="RACo_C_ter"/>
    <property type="match status" value="1"/>
</dbReference>
<feature type="domain" description="2Fe-2S ferredoxin-type" evidence="1">
    <location>
        <begin position="2"/>
        <end position="91"/>
    </location>
</feature>
<keyword evidence="3" id="KW-1185">Reference proteome</keyword>
<dbReference type="InterPro" id="IPR001041">
    <property type="entry name" value="2Fe-2S_ferredoxin-type"/>
</dbReference>
<dbReference type="GO" id="GO:0051536">
    <property type="term" value="F:iron-sulfur cluster binding"/>
    <property type="evidence" value="ECO:0007669"/>
    <property type="project" value="InterPro"/>
</dbReference>
<reference evidence="2 3" key="1">
    <citation type="submission" date="2014-04" db="EMBL/GenBank/DDBJ databases">
        <authorList>
            <person name="Hornung B.V."/>
        </authorList>
    </citation>
    <scope>NUCLEOTIDE SEQUENCE [LARGE SCALE GENOMIC DNA]</scope>
    <source>
        <strain evidence="2 3">CRIB</strain>
    </source>
</reference>
<dbReference type="InterPro" id="IPR043129">
    <property type="entry name" value="ATPase_NBD"/>
</dbReference>
<dbReference type="EMBL" id="LN555523">
    <property type="protein sequence ID" value="CED94760.1"/>
    <property type="molecule type" value="Genomic_DNA"/>
</dbReference>
<evidence type="ECO:0000313" key="2">
    <source>
        <dbReference type="EMBL" id="CED94760.1"/>
    </source>
</evidence>